<organism evidence="1 2">
    <name type="scientific">Branchiostoma lanceolatum</name>
    <name type="common">Common lancelet</name>
    <name type="synonym">Amphioxus lanceolatum</name>
    <dbReference type="NCBI Taxonomy" id="7740"/>
    <lineage>
        <taxon>Eukaryota</taxon>
        <taxon>Metazoa</taxon>
        <taxon>Chordata</taxon>
        <taxon>Cephalochordata</taxon>
        <taxon>Leptocardii</taxon>
        <taxon>Amphioxiformes</taxon>
        <taxon>Branchiostomatidae</taxon>
        <taxon>Branchiostoma</taxon>
    </lineage>
</organism>
<evidence type="ECO:0000313" key="1">
    <source>
        <dbReference type="EMBL" id="CAH1272844.1"/>
    </source>
</evidence>
<protein>
    <submittedName>
        <fullName evidence="1">Hypp4963 protein</fullName>
    </submittedName>
</protein>
<sequence length="86" mass="9000">MSSSPGSCHQYGRECVQRPRQVQLVLQAVVSHETAAAPPVAAVGTADWLDDSVENHTADLTTPEHDVSDISNRESAGDVTAAMLGG</sequence>
<accession>A0A8K0F0D7</accession>
<proteinExistence type="predicted"/>
<gene>
    <name evidence="1" type="primary">Hypp4963</name>
    <name evidence="1" type="ORF">BLAG_LOCUS24378</name>
</gene>
<evidence type="ECO:0000313" key="2">
    <source>
        <dbReference type="Proteomes" id="UP000838412"/>
    </source>
</evidence>
<reference evidence="1" key="1">
    <citation type="submission" date="2022-01" db="EMBL/GenBank/DDBJ databases">
        <authorList>
            <person name="Braso-Vives M."/>
        </authorList>
    </citation>
    <scope>NUCLEOTIDE SEQUENCE</scope>
</reference>
<name>A0A8K0F0D7_BRALA</name>
<keyword evidence="2" id="KW-1185">Reference proteome</keyword>
<dbReference type="Proteomes" id="UP000838412">
    <property type="component" value="Chromosome 8"/>
</dbReference>
<dbReference type="EMBL" id="OV696693">
    <property type="protein sequence ID" value="CAH1272844.1"/>
    <property type="molecule type" value="Genomic_DNA"/>
</dbReference>
<dbReference type="AlphaFoldDB" id="A0A8K0F0D7"/>